<dbReference type="Proteomes" id="UP000003412">
    <property type="component" value="Chromosome"/>
</dbReference>
<dbReference type="GO" id="GO:0008168">
    <property type="term" value="F:methyltransferase activity"/>
    <property type="evidence" value="ECO:0007669"/>
    <property type="project" value="UniProtKB-KW"/>
</dbReference>
<name>A0ABN0BYA1_9LIST</name>
<evidence type="ECO:0000313" key="2">
    <source>
        <dbReference type="Proteomes" id="UP000003412"/>
    </source>
</evidence>
<evidence type="ECO:0000313" key="1">
    <source>
        <dbReference type="EMBL" id="EFR88107.1"/>
    </source>
</evidence>
<reference evidence="1 2" key="1">
    <citation type="journal article" date="2010" name="Microbiol. Resour. Announc.">
        <title>Comparative genomics of the bacterial genus Listeria: Genome evolution is characterized by limited gene acquisition and limited gene loss.</title>
        <authorList>
            <person name="den Bakker H.C."/>
            <person name="Cummings C.A."/>
            <person name="Ferreira V."/>
            <person name="Vatta P."/>
            <person name="Orsi R.H."/>
            <person name="Degoricija L."/>
            <person name="Barker M."/>
            <person name="Petrauskene O."/>
            <person name="Furtado M.R."/>
            <person name="Wiedmann M."/>
        </authorList>
    </citation>
    <scope>NUCLEOTIDE SEQUENCE [LARGE SCALE GENOMIC DNA]</scope>
    <source>
        <strain evidence="1 2">FSL S4-120</strain>
    </source>
</reference>
<dbReference type="EMBL" id="ADXF01000535">
    <property type="protein sequence ID" value="EFR88107.1"/>
    <property type="molecule type" value="Genomic_DNA"/>
</dbReference>
<proteinExistence type="predicted"/>
<accession>A0ABN0BYA1</accession>
<dbReference type="GO" id="GO:0032259">
    <property type="term" value="P:methylation"/>
    <property type="evidence" value="ECO:0007669"/>
    <property type="project" value="UniProtKB-KW"/>
</dbReference>
<gene>
    <name evidence="1" type="ORF">NT05LM_1315</name>
</gene>
<sequence length="64" mass="7617">MDESVFRTEFGTIHDCFATKIVEANNNIIFYFEEGFWVRAFDIKDQFIRAFISKKVKLFSMIPN</sequence>
<keyword evidence="2" id="KW-1185">Reference proteome</keyword>
<keyword evidence="1" id="KW-0808">Transferase</keyword>
<keyword evidence="1" id="KW-0489">Methyltransferase</keyword>
<organism evidence="1 2">
    <name type="scientific">Listeria marthii FSL S4-120</name>
    <dbReference type="NCBI Taxonomy" id="702457"/>
    <lineage>
        <taxon>Bacteria</taxon>
        <taxon>Bacillati</taxon>
        <taxon>Bacillota</taxon>
        <taxon>Bacilli</taxon>
        <taxon>Bacillales</taxon>
        <taxon>Listeriaceae</taxon>
        <taxon>Listeria</taxon>
    </lineage>
</organism>
<comment type="caution">
    <text evidence="1">The sequence shown here is derived from an EMBL/GenBank/DDBJ whole genome shotgun (WGS) entry which is preliminary data.</text>
</comment>
<protein>
    <submittedName>
        <fullName evidence="1">rRNA methylase</fullName>
    </submittedName>
</protein>